<feature type="DNA-binding region" description="H-T-H motif" evidence="2">
    <location>
        <begin position="38"/>
        <end position="57"/>
    </location>
</feature>
<accession>A0A8J3R6F4</accession>
<dbReference type="PROSITE" id="PS50977">
    <property type="entry name" value="HTH_TETR_2"/>
    <property type="match status" value="1"/>
</dbReference>
<keyword evidence="1 2" id="KW-0238">DNA-binding</keyword>
<dbReference type="RefSeq" id="WP_239134477.1">
    <property type="nucleotide sequence ID" value="NZ_BONZ01000108.1"/>
</dbReference>
<protein>
    <recommendedName>
        <fullName evidence="4">HTH tetR-type domain-containing protein</fullName>
    </recommendedName>
</protein>
<gene>
    <name evidence="5" type="ORF">Raf01_90580</name>
</gene>
<feature type="region of interest" description="Disordered" evidence="3">
    <location>
        <begin position="172"/>
        <end position="199"/>
    </location>
</feature>
<organism evidence="5 6">
    <name type="scientific">Rugosimonospora africana</name>
    <dbReference type="NCBI Taxonomy" id="556532"/>
    <lineage>
        <taxon>Bacteria</taxon>
        <taxon>Bacillati</taxon>
        <taxon>Actinomycetota</taxon>
        <taxon>Actinomycetes</taxon>
        <taxon>Micromonosporales</taxon>
        <taxon>Micromonosporaceae</taxon>
        <taxon>Rugosimonospora</taxon>
    </lineage>
</organism>
<dbReference type="GO" id="GO:0003677">
    <property type="term" value="F:DNA binding"/>
    <property type="evidence" value="ECO:0007669"/>
    <property type="project" value="UniProtKB-UniRule"/>
</dbReference>
<feature type="domain" description="HTH tetR-type" evidence="4">
    <location>
        <begin position="16"/>
        <end position="75"/>
    </location>
</feature>
<keyword evidence="6" id="KW-1185">Reference proteome</keyword>
<evidence type="ECO:0000256" key="1">
    <source>
        <dbReference type="ARBA" id="ARBA00023125"/>
    </source>
</evidence>
<dbReference type="EMBL" id="BONZ01000108">
    <property type="protein sequence ID" value="GIH20886.1"/>
    <property type="molecule type" value="Genomic_DNA"/>
</dbReference>
<name>A0A8J3R6F4_9ACTN</name>
<dbReference type="Proteomes" id="UP000642748">
    <property type="component" value="Unassembled WGS sequence"/>
</dbReference>
<dbReference type="InterPro" id="IPR009057">
    <property type="entry name" value="Homeodomain-like_sf"/>
</dbReference>
<dbReference type="SUPFAM" id="SSF46689">
    <property type="entry name" value="Homeodomain-like"/>
    <property type="match status" value="1"/>
</dbReference>
<dbReference type="PRINTS" id="PR00455">
    <property type="entry name" value="HTHTETR"/>
</dbReference>
<proteinExistence type="predicted"/>
<evidence type="ECO:0000256" key="2">
    <source>
        <dbReference type="PROSITE-ProRule" id="PRU00335"/>
    </source>
</evidence>
<dbReference type="Pfam" id="PF00440">
    <property type="entry name" value="TetR_N"/>
    <property type="match status" value="1"/>
</dbReference>
<dbReference type="Gene3D" id="1.10.357.10">
    <property type="entry name" value="Tetracycline Repressor, domain 2"/>
    <property type="match status" value="1"/>
</dbReference>
<dbReference type="InterPro" id="IPR001647">
    <property type="entry name" value="HTH_TetR"/>
</dbReference>
<evidence type="ECO:0000259" key="4">
    <source>
        <dbReference type="PROSITE" id="PS50977"/>
    </source>
</evidence>
<evidence type="ECO:0000313" key="5">
    <source>
        <dbReference type="EMBL" id="GIH20886.1"/>
    </source>
</evidence>
<reference evidence="5" key="1">
    <citation type="submission" date="2021-01" db="EMBL/GenBank/DDBJ databases">
        <title>Whole genome shotgun sequence of Rugosimonospora africana NBRC 104875.</title>
        <authorList>
            <person name="Komaki H."/>
            <person name="Tamura T."/>
        </authorList>
    </citation>
    <scope>NUCLEOTIDE SEQUENCE</scope>
    <source>
        <strain evidence="5">NBRC 104875</strain>
    </source>
</reference>
<sequence length="270" mass="27338">MEPTATRRRAPGMSPEQRREAVVRAALPLVAEFGTAVTTAQVARAAGIGEATIFRVFPDKDALLDACVAEALDPTNLLGQLRSIPLDQSLATRLVDAADALRAHLDRMGAVLGVLSATGHRRRLPDARDARSASDAASARGAASAATADKAAAANAATATKAAASAATADKAAGADGSDGAGNVDRAGRGAGTGRSAGRDAATAAVHEAVAELFEPDFAALRGPVDALTEAFLGLMFGHGRMPGAGPTLSTEKVVDLFLHGALDTDRGQR</sequence>
<comment type="caution">
    <text evidence="5">The sequence shown here is derived from an EMBL/GenBank/DDBJ whole genome shotgun (WGS) entry which is preliminary data.</text>
</comment>
<dbReference type="AlphaFoldDB" id="A0A8J3R6F4"/>
<evidence type="ECO:0000256" key="3">
    <source>
        <dbReference type="SAM" id="MobiDB-lite"/>
    </source>
</evidence>
<evidence type="ECO:0000313" key="6">
    <source>
        <dbReference type="Proteomes" id="UP000642748"/>
    </source>
</evidence>